<dbReference type="InterPro" id="IPR050595">
    <property type="entry name" value="Bact_response_regulator"/>
</dbReference>
<dbReference type="InterPro" id="IPR011006">
    <property type="entry name" value="CheY-like_superfamily"/>
</dbReference>
<evidence type="ECO:0000313" key="8">
    <source>
        <dbReference type="EMBL" id="OGY24018.1"/>
    </source>
</evidence>
<dbReference type="SMART" id="SM00448">
    <property type="entry name" value="REC"/>
    <property type="match status" value="1"/>
</dbReference>
<dbReference type="Pfam" id="PF00072">
    <property type="entry name" value="Response_reg"/>
    <property type="match status" value="1"/>
</dbReference>
<proteinExistence type="predicted"/>
<dbReference type="FunFam" id="3.40.50.2300:FF:000001">
    <property type="entry name" value="DNA-binding response regulator PhoB"/>
    <property type="match status" value="1"/>
</dbReference>
<dbReference type="SUPFAM" id="SSF52172">
    <property type="entry name" value="CheY-like"/>
    <property type="match status" value="1"/>
</dbReference>
<dbReference type="GO" id="GO:0003677">
    <property type="term" value="F:DNA binding"/>
    <property type="evidence" value="ECO:0007669"/>
    <property type="project" value="UniProtKB-KW"/>
</dbReference>
<dbReference type="CDD" id="cd17574">
    <property type="entry name" value="REC_OmpR"/>
    <property type="match status" value="1"/>
</dbReference>
<evidence type="ECO:0000256" key="2">
    <source>
        <dbReference type="ARBA" id="ARBA00023012"/>
    </source>
</evidence>
<name>A0A1G1W8M8_9BACT</name>
<dbReference type="EMBL" id="MHCO01000022">
    <property type="protein sequence ID" value="OGY24018.1"/>
    <property type="molecule type" value="Genomic_DNA"/>
</dbReference>
<dbReference type="GO" id="GO:0000160">
    <property type="term" value="P:phosphorelay signal transduction system"/>
    <property type="evidence" value="ECO:0007669"/>
    <property type="project" value="UniProtKB-KW"/>
</dbReference>
<dbReference type="Proteomes" id="UP000178493">
    <property type="component" value="Unassembled WGS sequence"/>
</dbReference>
<evidence type="ECO:0000256" key="4">
    <source>
        <dbReference type="ARBA" id="ARBA00023125"/>
    </source>
</evidence>
<dbReference type="AlphaFoldDB" id="A0A1G1W8M8"/>
<comment type="caution">
    <text evidence="8">The sequence shown here is derived from an EMBL/GenBank/DDBJ whole genome shotgun (WGS) entry which is preliminary data.</text>
</comment>
<evidence type="ECO:0000313" key="9">
    <source>
        <dbReference type="Proteomes" id="UP000178493"/>
    </source>
</evidence>
<keyword evidence="4" id="KW-0238">DNA-binding</keyword>
<evidence type="ECO:0000259" key="7">
    <source>
        <dbReference type="PROSITE" id="PS50110"/>
    </source>
</evidence>
<sequence>MMRKLKPKKVLVVDDEDAVREIYKKEFTLAKFNVVVAADGEEGLLKAAEETPDLILLDIMLPKMSGIDVLKSLKQNPPTKTIPVLLLTNLGEETIIKEGFELGADGYLLKVSYTPAQVVEECRKFLGK</sequence>
<feature type="modified residue" description="4-aspartylphosphate" evidence="6">
    <location>
        <position position="58"/>
    </location>
</feature>
<feature type="domain" description="Response regulatory" evidence="7">
    <location>
        <begin position="9"/>
        <end position="125"/>
    </location>
</feature>
<dbReference type="PANTHER" id="PTHR44591">
    <property type="entry name" value="STRESS RESPONSE REGULATOR PROTEIN 1"/>
    <property type="match status" value="1"/>
</dbReference>
<dbReference type="PROSITE" id="PS50110">
    <property type="entry name" value="RESPONSE_REGULATORY"/>
    <property type="match status" value="1"/>
</dbReference>
<protein>
    <recommendedName>
        <fullName evidence="7">Response regulatory domain-containing protein</fullName>
    </recommendedName>
</protein>
<keyword evidence="1 6" id="KW-0597">Phosphoprotein</keyword>
<reference evidence="8 9" key="1">
    <citation type="journal article" date="2016" name="Nat. Commun.">
        <title>Thousands of microbial genomes shed light on interconnected biogeochemical processes in an aquifer system.</title>
        <authorList>
            <person name="Anantharaman K."/>
            <person name="Brown C.T."/>
            <person name="Hug L.A."/>
            <person name="Sharon I."/>
            <person name="Castelle C.J."/>
            <person name="Probst A.J."/>
            <person name="Thomas B.C."/>
            <person name="Singh A."/>
            <person name="Wilkins M.J."/>
            <person name="Karaoz U."/>
            <person name="Brodie E.L."/>
            <person name="Williams K.H."/>
            <person name="Hubbard S.S."/>
            <person name="Banfield J.F."/>
        </authorList>
    </citation>
    <scope>NUCLEOTIDE SEQUENCE [LARGE SCALE GENOMIC DNA]</scope>
</reference>
<keyword evidence="3" id="KW-0805">Transcription regulation</keyword>
<evidence type="ECO:0000256" key="1">
    <source>
        <dbReference type="ARBA" id="ARBA00022553"/>
    </source>
</evidence>
<keyword evidence="2" id="KW-0902">Two-component regulatory system</keyword>
<evidence type="ECO:0000256" key="3">
    <source>
        <dbReference type="ARBA" id="ARBA00023015"/>
    </source>
</evidence>
<organism evidence="8 9">
    <name type="scientific">Candidatus Woykebacteria bacterium GWB1_45_5</name>
    <dbReference type="NCBI Taxonomy" id="1802592"/>
    <lineage>
        <taxon>Bacteria</taxon>
        <taxon>Candidatus Woykeibacteriota</taxon>
    </lineage>
</organism>
<gene>
    <name evidence="8" type="ORF">A2126_00895</name>
</gene>
<accession>A0A1G1W8M8</accession>
<dbReference type="Gene3D" id="3.40.50.2300">
    <property type="match status" value="1"/>
</dbReference>
<evidence type="ECO:0000256" key="6">
    <source>
        <dbReference type="PROSITE-ProRule" id="PRU00169"/>
    </source>
</evidence>
<dbReference type="InterPro" id="IPR001789">
    <property type="entry name" value="Sig_transdc_resp-reg_receiver"/>
</dbReference>
<dbReference type="PANTHER" id="PTHR44591:SF3">
    <property type="entry name" value="RESPONSE REGULATORY DOMAIN-CONTAINING PROTEIN"/>
    <property type="match status" value="1"/>
</dbReference>
<keyword evidence="5" id="KW-0804">Transcription</keyword>
<evidence type="ECO:0000256" key="5">
    <source>
        <dbReference type="ARBA" id="ARBA00023163"/>
    </source>
</evidence>